<dbReference type="InterPro" id="IPR013783">
    <property type="entry name" value="Ig-like_fold"/>
</dbReference>
<organism evidence="3 4">
    <name type="scientific">Methanobrevibacter thaueri</name>
    <dbReference type="NCBI Taxonomy" id="190975"/>
    <lineage>
        <taxon>Archaea</taxon>
        <taxon>Methanobacteriati</taxon>
        <taxon>Methanobacteriota</taxon>
        <taxon>Methanomada group</taxon>
        <taxon>Methanobacteria</taxon>
        <taxon>Methanobacteriales</taxon>
        <taxon>Methanobacteriaceae</taxon>
        <taxon>Methanobrevibacter</taxon>
    </lineage>
</organism>
<dbReference type="InterPro" id="IPR008964">
    <property type="entry name" value="Invasin/intimin_cell_adhesion"/>
</dbReference>
<evidence type="ECO:0000313" key="4">
    <source>
        <dbReference type="Proteomes" id="UP000251717"/>
    </source>
</evidence>
<dbReference type="Gene3D" id="2.160.20.10">
    <property type="entry name" value="Single-stranded right-handed beta-helix, Pectin lyase-like"/>
    <property type="match status" value="1"/>
</dbReference>
<dbReference type="AlphaFoldDB" id="A0A315XQ38"/>
<dbReference type="InterPro" id="IPR011050">
    <property type="entry name" value="Pectin_lyase_fold/virulence"/>
</dbReference>
<reference evidence="3 4" key="1">
    <citation type="submission" date="2017-03" db="EMBL/GenBank/DDBJ databases">
        <title>Genome sequence of Methanobrevibacter thaueri.</title>
        <authorList>
            <person name="Poehlein A."/>
            <person name="Seedorf H."/>
            <person name="Daniel R."/>
        </authorList>
    </citation>
    <scope>NUCLEOTIDE SEQUENCE [LARGE SCALE GENOMIC DNA]</scope>
    <source>
        <strain evidence="3 4">DSM 11995</strain>
    </source>
</reference>
<accession>A0A315XQ38</accession>
<gene>
    <name evidence="3" type="ORF">MBBTH_01140</name>
</gene>
<dbReference type="SMART" id="SM00710">
    <property type="entry name" value="PbH1"/>
    <property type="match status" value="5"/>
</dbReference>
<dbReference type="SUPFAM" id="SSF49373">
    <property type="entry name" value="Invasin/intimin cell-adhesion fragments"/>
    <property type="match status" value="1"/>
</dbReference>
<evidence type="ECO:0000313" key="3">
    <source>
        <dbReference type="EMBL" id="PWB88290.1"/>
    </source>
</evidence>
<feature type="transmembrane region" description="Helical" evidence="1">
    <location>
        <begin position="20"/>
        <end position="39"/>
    </location>
</feature>
<protein>
    <recommendedName>
        <fullName evidence="2">Right handed beta helix domain-containing protein</fullName>
    </recommendedName>
</protein>
<keyword evidence="4" id="KW-1185">Reference proteome</keyword>
<dbReference type="SUPFAM" id="SSF51126">
    <property type="entry name" value="Pectin lyase-like"/>
    <property type="match status" value="1"/>
</dbReference>
<dbReference type="Gene3D" id="2.60.40.10">
    <property type="entry name" value="Immunoglobulins"/>
    <property type="match status" value="2"/>
</dbReference>
<feature type="domain" description="Right handed beta helix" evidence="2">
    <location>
        <begin position="181"/>
        <end position="338"/>
    </location>
</feature>
<dbReference type="InterPro" id="IPR006626">
    <property type="entry name" value="PbH1"/>
</dbReference>
<dbReference type="InterPro" id="IPR012334">
    <property type="entry name" value="Pectin_lyas_fold"/>
</dbReference>
<keyword evidence="1" id="KW-0472">Membrane</keyword>
<evidence type="ECO:0000256" key="1">
    <source>
        <dbReference type="SAM" id="Phobius"/>
    </source>
</evidence>
<evidence type="ECO:0000259" key="2">
    <source>
        <dbReference type="Pfam" id="PF13229"/>
    </source>
</evidence>
<dbReference type="EMBL" id="MZGS01000007">
    <property type="protein sequence ID" value="PWB88290.1"/>
    <property type="molecule type" value="Genomic_DNA"/>
</dbReference>
<dbReference type="Pfam" id="PF13229">
    <property type="entry name" value="Beta_helix"/>
    <property type="match status" value="1"/>
</dbReference>
<dbReference type="InterPro" id="IPR039448">
    <property type="entry name" value="Beta_helix"/>
</dbReference>
<comment type="caution">
    <text evidence="3">The sequence shown here is derived from an EMBL/GenBank/DDBJ whole genome shotgun (WGS) entry which is preliminary data.</text>
</comment>
<sequence length="739" mass="80867">MIVINILIVKESVNMKINKFFLIILILVIVIFGIGSISATDDLNDTISTENLISNIEDNQDEVLSLSNGGDDVLADSPKTIEVPFIETQPNEVLWPRIQPAIDKANPGDTVIIKGNPVHCHITINKTLSVISSGGTIDACPHHTHEGVDEYGVFFVAEGGSGSLIQGFTFVNKDKSETPFAVLIRGASDVTVKDCTMNWVDDNSDKLLGIIIENADNIKLSNLFINNTISGITIINSTNVEITNCTFTNIESNAISISGNSGNINVYDNTILNNGYYGINLLSVNNVFIKDNLIKNNGKNNHDSGSGIYVNANITKLVVMGNIFIGNNLHAVMYDCRARNLDNSEGADNLTIVDDNYFEGHNSMILHHRTYVESADGNMDYDAENDLFVPSSNGNYSESKSYVYLQNAFVVDDIVCGFTYYTSTIPWSLEAPGNNGKYNLSLKLSEMKEVKNGVYQISIVDSKGNVASNFNSGYMIFFLNDYSTMEPQGSDIYKKVKIQKGVATADFREYYSLFRSSGNVITAAFCALSNKVANNPHRQLNVSDSNVPINPSTQLSSSGLTLYPLATGYLSVKLVDSKNKAIAGQYVTVNFNGKTYNVKTDNNGIAKVKVSLSAKKTYSVTFTYSGNDDYSASKTAAKIIVKTGSKKSKIKASNMKIKKNKKKSFKFKLTASNGKALSNQKVIVKVNGKTKTLTTNKKGIAKLTIKLKKVKKYKISMKFLGNSQFKPVSKSNVITVTKK</sequence>
<name>A0A315XQ38_9EURY</name>
<proteinExistence type="predicted"/>
<keyword evidence="1" id="KW-1133">Transmembrane helix</keyword>
<dbReference type="Proteomes" id="UP000251717">
    <property type="component" value="Unassembled WGS sequence"/>
</dbReference>
<keyword evidence="1" id="KW-0812">Transmembrane</keyword>